<keyword evidence="3" id="KW-1185">Reference proteome</keyword>
<sequence>MYPNVSARSPDTKHCTRAAPATQARYERAFQCSHANRLNARHARHRQRVISVLAMLTAVAIQLQYDVPVYVPVYVLVYVRIAALFPSLKGR</sequence>
<proteinExistence type="predicted"/>
<name>A0ABQ1N9S0_9BURK</name>
<evidence type="ECO:0000313" key="2">
    <source>
        <dbReference type="EMBL" id="GGC61981.1"/>
    </source>
</evidence>
<gene>
    <name evidence="2" type="ORF">GCM10011400_57220</name>
</gene>
<keyword evidence="1" id="KW-0472">Membrane</keyword>
<organism evidence="2 3">
    <name type="scientific">Paraburkholderia caffeinilytica</name>
    <dbReference type="NCBI Taxonomy" id="1761016"/>
    <lineage>
        <taxon>Bacteria</taxon>
        <taxon>Pseudomonadati</taxon>
        <taxon>Pseudomonadota</taxon>
        <taxon>Betaproteobacteria</taxon>
        <taxon>Burkholderiales</taxon>
        <taxon>Burkholderiaceae</taxon>
        <taxon>Paraburkholderia</taxon>
    </lineage>
</organism>
<feature type="transmembrane region" description="Helical" evidence="1">
    <location>
        <begin position="71"/>
        <end position="88"/>
    </location>
</feature>
<feature type="transmembrane region" description="Helical" evidence="1">
    <location>
        <begin position="49"/>
        <end position="65"/>
    </location>
</feature>
<keyword evidence="1" id="KW-1133">Transmembrane helix</keyword>
<dbReference type="EMBL" id="BMHL01000013">
    <property type="protein sequence ID" value="GGC61981.1"/>
    <property type="molecule type" value="Genomic_DNA"/>
</dbReference>
<reference evidence="3" key="1">
    <citation type="journal article" date="2019" name="Int. J. Syst. Evol. Microbiol.">
        <title>The Global Catalogue of Microorganisms (GCM) 10K type strain sequencing project: providing services to taxonomists for standard genome sequencing and annotation.</title>
        <authorList>
            <consortium name="The Broad Institute Genomics Platform"/>
            <consortium name="The Broad Institute Genome Sequencing Center for Infectious Disease"/>
            <person name="Wu L."/>
            <person name="Ma J."/>
        </authorList>
    </citation>
    <scope>NUCLEOTIDE SEQUENCE [LARGE SCALE GENOMIC DNA]</scope>
    <source>
        <strain evidence="3">CGMCC 1.15103</strain>
    </source>
</reference>
<keyword evidence="1" id="KW-0812">Transmembrane</keyword>
<comment type="caution">
    <text evidence="2">The sequence shown here is derived from an EMBL/GenBank/DDBJ whole genome shotgun (WGS) entry which is preliminary data.</text>
</comment>
<evidence type="ECO:0000256" key="1">
    <source>
        <dbReference type="SAM" id="Phobius"/>
    </source>
</evidence>
<evidence type="ECO:0000313" key="3">
    <source>
        <dbReference type="Proteomes" id="UP000602004"/>
    </source>
</evidence>
<dbReference type="Proteomes" id="UP000602004">
    <property type="component" value="Unassembled WGS sequence"/>
</dbReference>
<protein>
    <submittedName>
        <fullName evidence="2">Uncharacterized protein</fullName>
    </submittedName>
</protein>
<accession>A0ABQ1N9S0</accession>